<organism evidence="16 17">
    <name type="scientific">Lentisphaera araneosa HTCC2155</name>
    <dbReference type="NCBI Taxonomy" id="313628"/>
    <lineage>
        <taxon>Bacteria</taxon>
        <taxon>Pseudomonadati</taxon>
        <taxon>Lentisphaerota</taxon>
        <taxon>Lentisphaeria</taxon>
        <taxon>Lentisphaerales</taxon>
        <taxon>Lentisphaeraceae</taxon>
        <taxon>Lentisphaera</taxon>
    </lineage>
</organism>
<comment type="pathway">
    <text evidence="3 12">Carbohydrate metabolism; hexose metabolism.</text>
</comment>
<evidence type="ECO:0000256" key="3">
    <source>
        <dbReference type="ARBA" id="ARBA00005028"/>
    </source>
</evidence>
<dbReference type="UniPathway" id="UPA00242"/>
<dbReference type="FunFam" id="2.70.98.10:FF:000003">
    <property type="entry name" value="Aldose 1-epimerase"/>
    <property type="match status" value="1"/>
</dbReference>
<comment type="subunit">
    <text evidence="5">Monomer.</text>
</comment>
<comment type="subcellular location">
    <subcellularLocation>
        <location evidence="2">Cytoplasm</location>
    </subcellularLocation>
</comment>
<keyword evidence="17" id="KW-1185">Reference proteome</keyword>
<reference evidence="16 17" key="1">
    <citation type="journal article" date="2010" name="J. Bacteriol.">
        <title>Genome sequence of Lentisphaera araneosa HTCC2155T, the type species of the order Lentisphaerales in the phylum Lentisphaerae.</title>
        <authorList>
            <person name="Thrash J.C."/>
            <person name="Cho J.C."/>
            <person name="Vergin K.L."/>
            <person name="Morris R.M."/>
            <person name="Giovannoni S.J."/>
        </authorList>
    </citation>
    <scope>NUCLEOTIDE SEQUENCE [LARGE SCALE GENOMIC DNA]</scope>
    <source>
        <strain evidence="16 17">HTCC2155</strain>
    </source>
</reference>
<dbReference type="STRING" id="313628.LNTAR_15552"/>
<evidence type="ECO:0000256" key="7">
    <source>
        <dbReference type="ARBA" id="ARBA00014165"/>
    </source>
</evidence>
<evidence type="ECO:0000313" key="16">
    <source>
        <dbReference type="EMBL" id="EDM27098.1"/>
    </source>
</evidence>
<dbReference type="GO" id="GO:0030246">
    <property type="term" value="F:carbohydrate binding"/>
    <property type="evidence" value="ECO:0007669"/>
    <property type="project" value="InterPro"/>
</dbReference>
<name>A6DMA8_9BACT</name>
<evidence type="ECO:0000256" key="6">
    <source>
        <dbReference type="ARBA" id="ARBA00013185"/>
    </source>
</evidence>
<dbReference type="InterPro" id="IPR015443">
    <property type="entry name" value="Aldose_1-epimerase"/>
</dbReference>
<keyword evidence="9" id="KW-0597">Phosphoprotein</keyword>
<evidence type="ECO:0000256" key="15">
    <source>
        <dbReference type="PIRSR" id="PIRSR005096-3"/>
    </source>
</evidence>
<feature type="binding site" evidence="15">
    <location>
        <begin position="176"/>
        <end position="178"/>
    </location>
    <ligand>
        <name>beta-D-galactose</name>
        <dbReference type="ChEBI" id="CHEBI:27667"/>
    </ligand>
</feature>
<dbReference type="InterPro" id="IPR018052">
    <property type="entry name" value="Ald1_epimerase_CS"/>
</dbReference>
<evidence type="ECO:0000313" key="17">
    <source>
        <dbReference type="Proteomes" id="UP000004947"/>
    </source>
</evidence>
<comment type="similarity">
    <text evidence="4 12">Belongs to the aldose epimerase family.</text>
</comment>
<accession>A6DMA8</accession>
<dbReference type="EC" id="5.1.3.3" evidence="6 12"/>
<keyword evidence="8" id="KW-0963">Cytoplasm</keyword>
<proteinExistence type="inferred from homology"/>
<keyword evidence="10 12" id="KW-0413">Isomerase</keyword>
<dbReference type="GO" id="GO:0005737">
    <property type="term" value="C:cytoplasm"/>
    <property type="evidence" value="ECO:0007669"/>
    <property type="project" value="UniProtKB-SubCell"/>
</dbReference>
<evidence type="ECO:0000256" key="12">
    <source>
        <dbReference type="PIRNR" id="PIRNR005096"/>
    </source>
</evidence>
<feature type="active site" description="Proton donor" evidence="13">
    <location>
        <position position="176"/>
    </location>
</feature>
<dbReference type="SUPFAM" id="SSF74650">
    <property type="entry name" value="Galactose mutarotase-like"/>
    <property type="match status" value="1"/>
</dbReference>
<dbReference type="AlphaFoldDB" id="A6DMA8"/>
<dbReference type="RefSeq" id="WP_007279007.1">
    <property type="nucleotide sequence ID" value="NZ_ABCK01000011.1"/>
</dbReference>
<evidence type="ECO:0000256" key="1">
    <source>
        <dbReference type="ARBA" id="ARBA00001614"/>
    </source>
</evidence>
<dbReference type="GO" id="GO:0033499">
    <property type="term" value="P:galactose catabolic process via UDP-galactose, Leloir pathway"/>
    <property type="evidence" value="ECO:0007669"/>
    <property type="project" value="TreeGrafter"/>
</dbReference>
<dbReference type="CDD" id="cd09019">
    <property type="entry name" value="galactose_mutarotase_like"/>
    <property type="match status" value="1"/>
</dbReference>
<keyword evidence="11 12" id="KW-0119">Carbohydrate metabolism</keyword>
<dbReference type="PANTHER" id="PTHR10091:SF0">
    <property type="entry name" value="GALACTOSE MUTAROTASE"/>
    <property type="match status" value="1"/>
</dbReference>
<dbReference type="GO" id="GO:0004034">
    <property type="term" value="F:aldose 1-epimerase activity"/>
    <property type="evidence" value="ECO:0007669"/>
    <property type="project" value="UniProtKB-EC"/>
</dbReference>
<dbReference type="eggNOG" id="COG2017">
    <property type="taxonomic scope" value="Bacteria"/>
</dbReference>
<dbReference type="OrthoDB" id="9779408at2"/>
<dbReference type="Gene3D" id="2.70.98.10">
    <property type="match status" value="1"/>
</dbReference>
<dbReference type="PANTHER" id="PTHR10091">
    <property type="entry name" value="ALDOSE-1-EPIMERASE"/>
    <property type="match status" value="1"/>
</dbReference>
<dbReference type="Pfam" id="PF01263">
    <property type="entry name" value="Aldose_epim"/>
    <property type="match status" value="1"/>
</dbReference>
<gene>
    <name evidence="16" type="ORF">LNTAR_15552</name>
</gene>
<feature type="binding site" evidence="15">
    <location>
        <begin position="76"/>
        <end position="77"/>
    </location>
    <ligand>
        <name>beta-D-galactose</name>
        <dbReference type="ChEBI" id="CHEBI:27667"/>
    </ligand>
</feature>
<sequence>MSISTENFSSIQLFTLKNEQGTTVKITNYGAIITSIITADRDGNFADIALGHNSLDEYLTAVDKPYFGSTAGPFANRIAKGQFTLNGKTYQLAINNGENHLHGGNIGLDKVVWKAEELSGEEFTGLQLTYTSADGEENYPGEVNITVEYKLWDNNDLEISYHATSDQDTPINLTNHSYFNLKGEGNGDVLDHLVFINADHYTPTDATAIPTGEIAPVANTPFDFTKTKTISPDITANHEQIKFGNGFDHNFVLNKNEDEKMSLAASVYEESTGRYMEVFTEEPGIQFYTGNFLDGRLASKGGKNYVQRGGLCLETQHFPDSPNQAHFPSTILKVGEVYSSKTIYSFSSK</sequence>
<comment type="caution">
    <text evidence="16">The sequence shown here is derived from an EMBL/GenBank/DDBJ whole genome shotgun (WGS) entry which is preliminary data.</text>
</comment>
<protein>
    <recommendedName>
        <fullName evidence="7 12">Aldose 1-epimerase</fullName>
        <ecNumber evidence="6 12">5.1.3.3</ecNumber>
    </recommendedName>
</protein>
<evidence type="ECO:0000256" key="5">
    <source>
        <dbReference type="ARBA" id="ARBA00011245"/>
    </source>
</evidence>
<dbReference type="InterPro" id="IPR011013">
    <property type="entry name" value="Gal_mutarotase_sf_dom"/>
</dbReference>
<dbReference type="InterPro" id="IPR047215">
    <property type="entry name" value="Galactose_mutarotase-like"/>
</dbReference>
<dbReference type="InterPro" id="IPR008183">
    <property type="entry name" value="Aldose_1/G6P_1-epimerase"/>
</dbReference>
<comment type="catalytic activity">
    <reaction evidence="1 12">
        <text>alpha-D-glucose = beta-D-glucose</text>
        <dbReference type="Rhea" id="RHEA:10264"/>
        <dbReference type="ChEBI" id="CHEBI:15903"/>
        <dbReference type="ChEBI" id="CHEBI:17925"/>
        <dbReference type="EC" id="5.1.3.3"/>
    </reaction>
</comment>
<dbReference type="NCBIfam" id="NF008277">
    <property type="entry name" value="PRK11055.1"/>
    <property type="match status" value="1"/>
</dbReference>
<feature type="active site" description="Proton acceptor" evidence="13">
    <location>
        <position position="314"/>
    </location>
</feature>
<evidence type="ECO:0000256" key="9">
    <source>
        <dbReference type="ARBA" id="ARBA00022553"/>
    </source>
</evidence>
<evidence type="ECO:0000256" key="4">
    <source>
        <dbReference type="ARBA" id="ARBA00006206"/>
    </source>
</evidence>
<evidence type="ECO:0000256" key="10">
    <source>
        <dbReference type="ARBA" id="ARBA00023235"/>
    </source>
</evidence>
<dbReference type="GO" id="GO:0006006">
    <property type="term" value="P:glucose metabolic process"/>
    <property type="evidence" value="ECO:0007669"/>
    <property type="project" value="TreeGrafter"/>
</dbReference>
<dbReference type="PIRSF" id="PIRSF005096">
    <property type="entry name" value="GALM"/>
    <property type="match status" value="1"/>
</dbReference>
<dbReference type="PROSITE" id="PS00545">
    <property type="entry name" value="ALDOSE_1_EPIMERASE"/>
    <property type="match status" value="1"/>
</dbReference>
<evidence type="ECO:0000256" key="8">
    <source>
        <dbReference type="ARBA" id="ARBA00022490"/>
    </source>
</evidence>
<evidence type="ECO:0000256" key="11">
    <source>
        <dbReference type="ARBA" id="ARBA00023277"/>
    </source>
</evidence>
<dbReference type="EMBL" id="ABCK01000011">
    <property type="protein sequence ID" value="EDM27098.1"/>
    <property type="molecule type" value="Genomic_DNA"/>
</dbReference>
<dbReference type="Proteomes" id="UP000004947">
    <property type="component" value="Unassembled WGS sequence"/>
</dbReference>
<evidence type="ECO:0000256" key="2">
    <source>
        <dbReference type="ARBA" id="ARBA00004496"/>
    </source>
</evidence>
<dbReference type="InterPro" id="IPR014718">
    <property type="entry name" value="GH-type_carb-bd"/>
</dbReference>
<evidence type="ECO:0000256" key="13">
    <source>
        <dbReference type="PIRSR" id="PIRSR005096-1"/>
    </source>
</evidence>
<feature type="binding site" evidence="14">
    <location>
        <position position="248"/>
    </location>
    <ligand>
        <name>beta-D-galactose</name>
        <dbReference type="ChEBI" id="CHEBI:27667"/>
    </ligand>
</feature>
<evidence type="ECO:0000256" key="14">
    <source>
        <dbReference type="PIRSR" id="PIRSR005096-2"/>
    </source>
</evidence>